<organism evidence="1 2">
    <name type="scientific">Shewanella litorisediminis</name>
    <dbReference type="NCBI Taxonomy" id="1173586"/>
    <lineage>
        <taxon>Bacteria</taxon>
        <taxon>Pseudomonadati</taxon>
        <taxon>Pseudomonadota</taxon>
        <taxon>Gammaproteobacteria</taxon>
        <taxon>Alteromonadales</taxon>
        <taxon>Shewanellaceae</taxon>
        <taxon>Shewanella</taxon>
    </lineage>
</organism>
<dbReference type="EMBL" id="CP069213">
    <property type="protein sequence ID" value="QRH01276.1"/>
    <property type="molecule type" value="Genomic_DNA"/>
</dbReference>
<dbReference type="SUPFAM" id="SSF110087">
    <property type="entry name" value="DR1885-like metal-binding protein"/>
    <property type="match status" value="1"/>
</dbReference>
<accession>A0ABX7G1T4</accession>
<proteinExistence type="predicted"/>
<reference evidence="1 2" key="1">
    <citation type="journal article" date="2012" name="Antonie Van Leeuwenhoek">
        <title>Shewanella litorisediminis sp. nov., a gammaproteobacterium isolated from a tidal flat sediment.</title>
        <authorList>
            <person name="Lee M.H."/>
            <person name="Yoon J.H."/>
        </authorList>
    </citation>
    <scope>NUCLEOTIDE SEQUENCE [LARGE SCALE GENOMIC DNA]</scope>
    <source>
        <strain evidence="1 2">SMK1-12</strain>
    </source>
</reference>
<dbReference type="InterPro" id="IPR058248">
    <property type="entry name" value="Lxx211020-like"/>
</dbReference>
<sequence>MECMTLKSIFKHMFNFGLVGLLSMPAMAEIIVKDGFVRAMPPSAPNTAAYFTLENHGPATELVAVETDIAKEAQLHTLLTENDIVKMRQVEGFDLPSHGTLVLGEQGDHVMLLGLASPLAEGNLVTLLLKFKDGQTLEIKLPVAKAGNAQADEHHHHHH</sequence>
<dbReference type="Gene3D" id="2.60.40.1890">
    <property type="entry name" value="PCu(A)C copper chaperone"/>
    <property type="match status" value="1"/>
</dbReference>
<dbReference type="RefSeq" id="WP_203324962.1">
    <property type="nucleotide sequence ID" value="NZ_CP069213.1"/>
</dbReference>
<dbReference type="InterPro" id="IPR007410">
    <property type="entry name" value="LpqE-like"/>
</dbReference>
<name>A0ABX7G1T4_9GAMM</name>
<dbReference type="InterPro" id="IPR036182">
    <property type="entry name" value="PCuAC_sf"/>
</dbReference>
<dbReference type="Proteomes" id="UP000596252">
    <property type="component" value="Chromosome"/>
</dbReference>
<dbReference type="PANTHER" id="PTHR36302">
    <property type="entry name" value="BLR7088 PROTEIN"/>
    <property type="match status" value="1"/>
</dbReference>
<gene>
    <name evidence="1" type="ORF">JQC75_15690</name>
</gene>
<dbReference type="Pfam" id="PF04314">
    <property type="entry name" value="PCuAC"/>
    <property type="match status" value="1"/>
</dbReference>
<evidence type="ECO:0000313" key="2">
    <source>
        <dbReference type="Proteomes" id="UP000596252"/>
    </source>
</evidence>
<evidence type="ECO:0000313" key="1">
    <source>
        <dbReference type="EMBL" id="QRH01276.1"/>
    </source>
</evidence>
<keyword evidence="2" id="KW-1185">Reference proteome</keyword>
<dbReference type="PANTHER" id="PTHR36302:SF1">
    <property type="entry name" value="COPPER CHAPERONE PCU(A)C"/>
    <property type="match status" value="1"/>
</dbReference>
<protein>
    <submittedName>
        <fullName evidence="1">Copper chaperone PCu(A)C</fullName>
    </submittedName>
</protein>